<feature type="domain" description="Core-binding (CB)" evidence="11">
    <location>
        <begin position="15"/>
        <end position="101"/>
    </location>
</feature>
<dbReference type="GO" id="GO:0051301">
    <property type="term" value="P:cell division"/>
    <property type="evidence" value="ECO:0007669"/>
    <property type="project" value="UniProtKB-KW"/>
</dbReference>
<dbReference type="InterPro" id="IPR002104">
    <property type="entry name" value="Integrase_catalytic"/>
</dbReference>
<evidence type="ECO:0000256" key="4">
    <source>
        <dbReference type="ARBA" id="ARBA00022829"/>
    </source>
</evidence>
<dbReference type="Proteomes" id="UP000248330">
    <property type="component" value="Unassembled WGS sequence"/>
</dbReference>
<evidence type="ECO:0000256" key="1">
    <source>
        <dbReference type="ARBA" id="ARBA00004496"/>
    </source>
</evidence>
<reference evidence="12 13" key="1">
    <citation type="submission" date="2018-04" db="EMBL/GenBank/DDBJ databases">
        <title>Genomic Encyclopedia of Type Strains, Phase IV (KMG-IV): sequencing the most valuable type-strain genomes for metagenomic binning, comparative biology and taxonomic classification.</title>
        <authorList>
            <person name="Goeker M."/>
        </authorList>
    </citation>
    <scope>NUCLEOTIDE SEQUENCE [LARGE SCALE GENOMIC DNA]</scope>
    <source>
        <strain evidence="12 13">DSM 104150</strain>
    </source>
</reference>
<dbReference type="AlphaFoldDB" id="A0A318EHZ6"/>
<comment type="function">
    <text evidence="9">Site-specific tyrosine recombinase, which acts by catalyzing the cutting and rejoining of the recombining DNA molecules. The XerC-XerD complex is essential to convert dimers of the bacterial chromosome into monomers to permit their segregation at cell division. It also contributes to the segregational stability of plasmids.</text>
</comment>
<dbReference type="GO" id="GO:0003677">
    <property type="term" value="F:DNA binding"/>
    <property type="evidence" value="ECO:0007669"/>
    <property type="project" value="UniProtKB-UniRule"/>
</dbReference>
<protein>
    <recommendedName>
        <fullName evidence="9">Tyrosine recombinase XerC</fullName>
    </recommendedName>
</protein>
<dbReference type="Gene3D" id="1.10.150.130">
    <property type="match status" value="1"/>
</dbReference>
<dbReference type="PANTHER" id="PTHR30349:SF81">
    <property type="entry name" value="TYROSINE RECOMBINASE XERC"/>
    <property type="match status" value="1"/>
</dbReference>
<dbReference type="GO" id="GO:0009037">
    <property type="term" value="F:tyrosine-based site-specific recombinase activity"/>
    <property type="evidence" value="ECO:0007669"/>
    <property type="project" value="UniProtKB-UniRule"/>
</dbReference>
<evidence type="ECO:0000256" key="9">
    <source>
        <dbReference type="HAMAP-Rule" id="MF_01808"/>
    </source>
</evidence>
<dbReference type="InterPro" id="IPR011010">
    <property type="entry name" value="DNA_brk_join_enz"/>
</dbReference>
<feature type="active site" evidence="9">
    <location>
        <position position="161"/>
    </location>
</feature>
<feature type="domain" description="Tyr recombinase" evidence="10">
    <location>
        <begin position="122"/>
        <end position="302"/>
    </location>
</feature>
<dbReference type="PANTHER" id="PTHR30349">
    <property type="entry name" value="PHAGE INTEGRASE-RELATED"/>
    <property type="match status" value="1"/>
</dbReference>
<keyword evidence="3 9" id="KW-0132">Cell division</keyword>
<keyword evidence="2 9" id="KW-0963">Cytoplasm</keyword>
<name>A0A318EHZ6_9GAMM</name>
<evidence type="ECO:0000256" key="2">
    <source>
        <dbReference type="ARBA" id="ARBA00022490"/>
    </source>
</evidence>
<dbReference type="InterPro" id="IPR004107">
    <property type="entry name" value="Integrase_SAM-like_N"/>
</dbReference>
<proteinExistence type="inferred from homology"/>
<keyword evidence="13" id="KW-1185">Reference proteome</keyword>
<keyword evidence="5 9" id="KW-0229">DNA integration</keyword>
<feature type="active site" evidence="9">
    <location>
        <position position="185"/>
    </location>
</feature>
<evidence type="ECO:0000256" key="5">
    <source>
        <dbReference type="ARBA" id="ARBA00022908"/>
    </source>
</evidence>
<dbReference type="EMBL" id="QICN01000002">
    <property type="protein sequence ID" value="PXV70465.1"/>
    <property type="molecule type" value="Genomic_DNA"/>
</dbReference>
<dbReference type="InterPro" id="IPR023009">
    <property type="entry name" value="Tyrosine_recombinase_XerC/XerD"/>
</dbReference>
<evidence type="ECO:0000259" key="11">
    <source>
        <dbReference type="PROSITE" id="PS51900"/>
    </source>
</evidence>
<dbReference type="SUPFAM" id="SSF56349">
    <property type="entry name" value="DNA breaking-rejoining enzymes"/>
    <property type="match status" value="1"/>
</dbReference>
<dbReference type="PROSITE" id="PS51898">
    <property type="entry name" value="TYR_RECOMBINASE"/>
    <property type="match status" value="1"/>
</dbReference>
<keyword evidence="6 9" id="KW-0238">DNA-binding</keyword>
<evidence type="ECO:0000313" key="13">
    <source>
        <dbReference type="Proteomes" id="UP000248330"/>
    </source>
</evidence>
<dbReference type="Gene3D" id="1.10.443.10">
    <property type="entry name" value="Intergrase catalytic core"/>
    <property type="match status" value="1"/>
</dbReference>
<comment type="subcellular location">
    <subcellularLocation>
        <location evidence="1 9">Cytoplasm</location>
    </subcellularLocation>
</comment>
<dbReference type="InterPro" id="IPR050090">
    <property type="entry name" value="Tyrosine_recombinase_XerCD"/>
</dbReference>
<feature type="active site" evidence="9">
    <location>
        <position position="257"/>
    </location>
</feature>
<organism evidence="12 13">
    <name type="scientific">Sinimarinibacterium flocculans</name>
    <dbReference type="NCBI Taxonomy" id="985250"/>
    <lineage>
        <taxon>Bacteria</taxon>
        <taxon>Pseudomonadati</taxon>
        <taxon>Pseudomonadota</taxon>
        <taxon>Gammaproteobacteria</taxon>
        <taxon>Nevskiales</taxon>
        <taxon>Nevskiaceae</taxon>
        <taxon>Sinimarinibacterium</taxon>
    </lineage>
</organism>
<dbReference type="GO" id="GO:0007059">
    <property type="term" value="P:chromosome segregation"/>
    <property type="evidence" value="ECO:0007669"/>
    <property type="project" value="UniProtKB-UniRule"/>
</dbReference>
<keyword evidence="8 9" id="KW-0131">Cell cycle</keyword>
<feature type="active site" description="O-(3'-phospho-DNA)-tyrosine intermediate" evidence="9">
    <location>
        <position position="289"/>
    </location>
</feature>
<comment type="similarity">
    <text evidence="9">Belongs to the 'phage' integrase family. XerC subfamily.</text>
</comment>
<feature type="active site" evidence="9">
    <location>
        <position position="280"/>
    </location>
</feature>
<dbReference type="RefSeq" id="WP_110264125.1">
    <property type="nucleotide sequence ID" value="NZ_CAWNXA010000002.1"/>
</dbReference>
<dbReference type="InterPro" id="IPR010998">
    <property type="entry name" value="Integrase_recombinase_N"/>
</dbReference>
<gene>
    <name evidence="9" type="primary">xerC</name>
    <name evidence="12" type="ORF">C8D93_102324</name>
</gene>
<accession>A0A318EHZ6</accession>
<comment type="caution">
    <text evidence="12">The sequence shown here is derived from an EMBL/GenBank/DDBJ whole genome shotgun (WGS) entry which is preliminary data.</text>
</comment>
<dbReference type="GO" id="GO:0005737">
    <property type="term" value="C:cytoplasm"/>
    <property type="evidence" value="ECO:0007669"/>
    <property type="project" value="UniProtKB-SubCell"/>
</dbReference>
<keyword evidence="4 9" id="KW-0159">Chromosome partition</keyword>
<dbReference type="InterPro" id="IPR044068">
    <property type="entry name" value="CB"/>
</dbReference>
<dbReference type="InterPro" id="IPR013762">
    <property type="entry name" value="Integrase-like_cat_sf"/>
</dbReference>
<dbReference type="Pfam" id="PF02899">
    <property type="entry name" value="Phage_int_SAM_1"/>
    <property type="match status" value="1"/>
</dbReference>
<dbReference type="HAMAP" id="MF_01808">
    <property type="entry name" value="Recomb_XerC_XerD"/>
    <property type="match status" value="1"/>
</dbReference>
<evidence type="ECO:0000259" key="10">
    <source>
        <dbReference type="PROSITE" id="PS51898"/>
    </source>
</evidence>
<evidence type="ECO:0000313" key="12">
    <source>
        <dbReference type="EMBL" id="PXV70465.1"/>
    </source>
</evidence>
<dbReference type="GO" id="GO:0006313">
    <property type="term" value="P:DNA transposition"/>
    <property type="evidence" value="ECO:0007669"/>
    <property type="project" value="UniProtKB-UniRule"/>
</dbReference>
<evidence type="ECO:0000256" key="8">
    <source>
        <dbReference type="ARBA" id="ARBA00023306"/>
    </source>
</evidence>
<sequence length="313" mass="34757">MRASEQASPSVTAPGFLGPLIDAFVGHLQHQRRYSDNTCAAARRDLAAFAAYCTRGGVSALAQIDQHFVRAYIAARHRDGLQPASLQRHLSTLRGFFRHQVREQRIAANPAQTVRAPRARRRLPGVVAADALNAALDREPTDELGVRDRAIIELFYSCGLRLAELHGLDVADVENGRSETTITGKGRRQRIVMIGAPARAAVAAWLRLRPQYAAQGEPALFVSTRGQRLSRAAIGVRVRAWAQQAELGVRLHPHRLRHSFATHLLESSGDLRAVQEMLGHAHLSTTQIYTHLDWKRLSAVYDDAHPRARRRGR</sequence>
<keyword evidence="7 9" id="KW-0233">DNA recombination</keyword>
<feature type="active site" evidence="9">
    <location>
        <position position="254"/>
    </location>
</feature>
<evidence type="ECO:0000256" key="6">
    <source>
        <dbReference type="ARBA" id="ARBA00023125"/>
    </source>
</evidence>
<evidence type="ECO:0000256" key="3">
    <source>
        <dbReference type="ARBA" id="ARBA00022618"/>
    </source>
</evidence>
<comment type="subunit">
    <text evidence="9">Forms a cyclic heterotetrameric complex composed of two molecules of XerC and two molecules of XerD.</text>
</comment>
<evidence type="ECO:0000256" key="7">
    <source>
        <dbReference type="ARBA" id="ARBA00023172"/>
    </source>
</evidence>
<dbReference type="Pfam" id="PF00589">
    <property type="entry name" value="Phage_integrase"/>
    <property type="match status" value="1"/>
</dbReference>
<dbReference type="CDD" id="cd00798">
    <property type="entry name" value="INT_XerDC_C"/>
    <property type="match status" value="1"/>
</dbReference>
<dbReference type="OrthoDB" id="9801717at2"/>
<dbReference type="PROSITE" id="PS51900">
    <property type="entry name" value="CB"/>
    <property type="match status" value="1"/>
</dbReference>